<dbReference type="EMBL" id="QJJU01000040">
    <property type="protein sequence ID" value="PXW99584.1"/>
    <property type="molecule type" value="Genomic_DNA"/>
</dbReference>
<keyword evidence="3" id="KW-1185">Reference proteome</keyword>
<dbReference type="InterPro" id="IPR000073">
    <property type="entry name" value="AB_hydrolase_1"/>
</dbReference>
<organism evidence="2 3">
    <name type="scientific">Mycolicibacterium moriokaense</name>
    <dbReference type="NCBI Taxonomy" id="39691"/>
    <lineage>
        <taxon>Bacteria</taxon>
        <taxon>Bacillati</taxon>
        <taxon>Actinomycetota</taxon>
        <taxon>Actinomycetes</taxon>
        <taxon>Mycobacteriales</taxon>
        <taxon>Mycobacteriaceae</taxon>
        <taxon>Mycolicibacterium</taxon>
    </lineage>
</organism>
<dbReference type="GO" id="GO:0003824">
    <property type="term" value="F:catalytic activity"/>
    <property type="evidence" value="ECO:0007669"/>
    <property type="project" value="UniProtKB-ARBA"/>
</dbReference>
<dbReference type="Proteomes" id="UP000247781">
    <property type="component" value="Unassembled WGS sequence"/>
</dbReference>
<dbReference type="PANTHER" id="PTHR43798">
    <property type="entry name" value="MONOACYLGLYCEROL LIPASE"/>
    <property type="match status" value="1"/>
</dbReference>
<dbReference type="Gene3D" id="3.40.50.1820">
    <property type="entry name" value="alpha/beta hydrolase"/>
    <property type="match status" value="1"/>
</dbReference>
<reference evidence="3" key="1">
    <citation type="submission" date="2018-05" db="EMBL/GenBank/DDBJ databases">
        <authorList>
            <person name="Deangelis K."/>
            <person name="Huntemann M."/>
            <person name="Clum A."/>
            <person name="Pillay M."/>
            <person name="Palaniappan K."/>
            <person name="Varghese N."/>
            <person name="Mikhailova N."/>
            <person name="Stamatis D."/>
            <person name="Reddy T."/>
            <person name="Daum C."/>
            <person name="Shapiro N."/>
            <person name="Ivanova N."/>
            <person name="Kyrpides N."/>
            <person name="Woyke T."/>
        </authorList>
    </citation>
    <scope>NUCLEOTIDE SEQUENCE [LARGE SCALE GENOMIC DNA]</scope>
    <source>
        <strain evidence="3">GAS496</strain>
    </source>
</reference>
<dbReference type="AlphaFoldDB" id="A0A318H6E8"/>
<sequence>MANLSPFRGPQQRAQFIAKYESIMRSWPVPCEEHDVETAFGQTHVAVSGPPSAPPLILLHGASATLTMWSPIITELADSYRCYCIDTITDANKSVAVQLIGDAADYVDWLQQIFSALGITQARVAGLSYGGWLAALLALRAPERVSHLVLLSPGATLAPFPAQFFARMLAPGLLRSRFLARRAMQWVSATPDAMSDPGVELIAENFMACRSMRREMMPPTVLTDDELRRLHARVTVLIGDREVIYRGGAKPALARAQKHIPNVHTQLMSNANHMLTLDCPKQLITEMLAALADPPPDQPLSPPTV</sequence>
<dbReference type="InterPro" id="IPR050266">
    <property type="entry name" value="AB_hydrolase_sf"/>
</dbReference>
<dbReference type="Pfam" id="PF12697">
    <property type="entry name" value="Abhydrolase_6"/>
    <property type="match status" value="1"/>
</dbReference>
<dbReference type="SUPFAM" id="SSF53474">
    <property type="entry name" value="alpha/beta-Hydrolases"/>
    <property type="match status" value="1"/>
</dbReference>
<dbReference type="OrthoDB" id="5513277at2"/>
<comment type="caution">
    <text evidence="2">The sequence shown here is derived from an EMBL/GenBank/DDBJ whole genome shotgun (WGS) entry which is preliminary data.</text>
</comment>
<evidence type="ECO:0000259" key="1">
    <source>
        <dbReference type="Pfam" id="PF12697"/>
    </source>
</evidence>
<feature type="domain" description="AB hydrolase-1" evidence="1">
    <location>
        <begin position="56"/>
        <end position="283"/>
    </location>
</feature>
<proteinExistence type="predicted"/>
<reference evidence="2 3" key="2">
    <citation type="submission" date="2018-06" db="EMBL/GenBank/DDBJ databases">
        <title>Sequencing of bacterial isolates from soil warming experiment in Harvard Forest, Massachusetts, USA.</title>
        <authorList>
            <person name="Deangelis K.PhD."/>
        </authorList>
    </citation>
    <scope>NUCLEOTIDE SEQUENCE [LARGE SCALE GENOMIC DNA]</scope>
    <source>
        <strain evidence="2 3">GAS496</strain>
    </source>
</reference>
<evidence type="ECO:0000313" key="2">
    <source>
        <dbReference type="EMBL" id="PXW99584.1"/>
    </source>
</evidence>
<name>A0A318H6E8_9MYCO</name>
<dbReference type="InterPro" id="IPR029058">
    <property type="entry name" value="AB_hydrolase_fold"/>
</dbReference>
<accession>A0A318H6E8</accession>
<dbReference type="RefSeq" id="WP_110319994.1">
    <property type="nucleotide sequence ID" value="NZ_QJJU01000040.1"/>
</dbReference>
<gene>
    <name evidence="2" type="ORF">C8E89_1407</name>
</gene>
<evidence type="ECO:0000313" key="3">
    <source>
        <dbReference type="Proteomes" id="UP000247781"/>
    </source>
</evidence>
<protein>
    <submittedName>
        <fullName evidence="2">Pimeloyl-ACP methyl ester carboxylesterase</fullName>
    </submittedName>
</protein>